<evidence type="ECO:0000313" key="1">
    <source>
        <dbReference type="EMBL" id="GHE05028.1"/>
    </source>
</evidence>
<dbReference type="EMBL" id="BNAB01000020">
    <property type="protein sequence ID" value="GHE05028.1"/>
    <property type="molecule type" value="Genomic_DNA"/>
</dbReference>
<name>A0AAN4UU68_9RHOB</name>
<protein>
    <submittedName>
        <fullName evidence="1">Uncharacterized protein</fullName>
    </submittedName>
</protein>
<reference evidence="1" key="2">
    <citation type="submission" date="2023-06" db="EMBL/GenBank/DDBJ databases">
        <authorList>
            <person name="Sun Q."/>
            <person name="Zhou Y."/>
        </authorList>
    </citation>
    <scope>NUCLEOTIDE SEQUENCE</scope>
    <source>
        <strain evidence="1">CGMCC 1.10859</strain>
    </source>
</reference>
<organism evidence="1 2">
    <name type="scientific">Allgaiera indica</name>
    <dbReference type="NCBI Taxonomy" id="765699"/>
    <lineage>
        <taxon>Bacteria</taxon>
        <taxon>Pseudomonadati</taxon>
        <taxon>Pseudomonadota</taxon>
        <taxon>Alphaproteobacteria</taxon>
        <taxon>Rhodobacterales</taxon>
        <taxon>Paracoccaceae</taxon>
        <taxon>Allgaiera</taxon>
    </lineage>
</organism>
<comment type="caution">
    <text evidence="1">The sequence shown here is derived from an EMBL/GenBank/DDBJ whole genome shotgun (WGS) entry which is preliminary data.</text>
</comment>
<sequence>MADAAKPSQIVTLRCHRCRRMVNFLAPDLVQIVGPGHYIHVTPFACTRCGTDEFVAVSVRSATREDLGKMLEELPEIERETEGLALSRQASRR</sequence>
<proteinExistence type="predicted"/>
<dbReference type="Proteomes" id="UP000634647">
    <property type="component" value="Unassembled WGS sequence"/>
</dbReference>
<reference evidence="1" key="1">
    <citation type="journal article" date="2014" name="Int. J. Syst. Evol. Microbiol.">
        <title>Complete genome sequence of Corynebacterium casei LMG S-19264T (=DSM 44701T), isolated from a smear-ripened cheese.</title>
        <authorList>
            <consortium name="US DOE Joint Genome Institute (JGI-PGF)"/>
            <person name="Walter F."/>
            <person name="Albersmeier A."/>
            <person name="Kalinowski J."/>
            <person name="Ruckert C."/>
        </authorList>
    </citation>
    <scope>NUCLEOTIDE SEQUENCE</scope>
    <source>
        <strain evidence="1">CGMCC 1.10859</strain>
    </source>
</reference>
<evidence type="ECO:0000313" key="2">
    <source>
        <dbReference type="Proteomes" id="UP000634647"/>
    </source>
</evidence>
<gene>
    <name evidence="1" type="ORF">GCM10008024_34450</name>
</gene>
<dbReference type="AlphaFoldDB" id="A0AAN4UU68"/>
<accession>A0AAN4UU68</accession>